<dbReference type="eggNOG" id="KOG2171">
    <property type="taxonomic scope" value="Eukaryota"/>
</dbReference>
<accession>F4RTD2</accession>
<dbReference type="OrthoDB" id="2499146at2759"/>
<keyword evidence="3" id="KW-0963">Cytoplasm</keyword>
<dbReference type="VEuPathDB" id="FungiDB:MELLADRAFT_89443"/>
<dbReference type="STRING" id="747676.F4RTD2"/>
<proteinExistence type="predicted"/>
<evidence type="ECO:0000256" key="3">
    <source>
        <dbReference type="ARBA" id="ARBA00022490"/>
    </source>
</evidence>
<sequence length="1169" mass="132177">MENEQELVGIIGELIEPNTQNERRQKIESMITVSMIEEVPENLITQLISIAIQNRYPSEVRMQALVLIRKLMFKSSTETPELKAWDRIRKLKQDEILRTLLECLLRFNESNEDVISTHLCHTISDVAHELYNKQEHWQDLQNLILEPPVGLPLKIRNGLLGIYSNSPQIIEDSDENLVKVFSLISQAIHQDQSIEFRLSGLDASTSTLSYLEASDHPFLASRTLIDQPLYPILRSIMNEIYFTLLEPLVNNVSMGMNPDDDDTLNKILNSLAELISLEAITKIIIHCKQTHQWLNPFFKLASNTHASIQTRSNAIESYLNFIDTAVAIQSPLSEEQKASSTIPYDDESEYIKSFYNLLLSVMSEVHQPTPEWLNKSEDNEENGEDEEDLQLWVIAEQDLDRLINLIGPSPELILPIMRFDHLQSSNHSTSWQEIHATLSAIGALADSYQSFFSQHIHRTYHFINFGLVNLNPRVVHAAIYALAQLSSSLNGTLQSTVGHQVLETLSQTTLNPNQSIRIRAYGAMCIVNYLTGMDNLDPIPIQTTNPLRSLLSMTLSHQPTSLRRAGLDALSRLWSHLDLQLLLVSYEQEALGKQLEMIADEVLNSELDHQTSRLEERVYNCLAYLANALGEERFSSDSTGWIQRSIAAINRRTEEKIELLVSLCYLSKSIQPTQIQQYLNWLIENLMKYVTEKPELSMSELDDDHDHHHDQEWQSVMIGDRPFGIKTSALEEKIGALEGLLIMIERSHSQLINHFEVIAGGVLPLLKFYFNDDVREAALLILPAILRGAKASNVSETQLKVIGHTFAKSISEILSHEPHPSTLLPSLLSTWTEIYDLIRPIFALSNRFLEICDSLLERFAEEVQLIEDGSGETNVDQEEIMMTTLSDMSRSLRGLVIEGIDSKWNKIIGFVHLYAKVAENGEAEDDPKLGLRRWAFRMVAGFVQGMEDGGMCWELVLGPVAGEVQKAFSDPDACIRGLAPFIIGLCAQHSDSNPVFGTFIQNQIENLISLRFFGFLLTGSLSLLIEGMKVQSVSLEEEEMAIKIARENCVSALAKIIRNPIESLKPDDLDQMLEIWVLNGLPIEVDIEEIEPTYGLLLELIAREHPSIDPIDRSETVVKGLLSALKNPKVPNGFKDPLLVGLRTYCSRFLQSDQIQSTGELWEEVKRLI</sequence>
<dbReference type="GO" id="GO:0005737">
    <property type="term" value="C:cytoplasm"/>
    <property type="evidence" value="ECO:0007669"/>
    <property type="project" value="UniProtKB-SubCell"/>
</dbReference>
<dbReference type="AlphaFoldDB" id="F4RTD2"/>
<evidence type="ECO:0000256" key="1">
    <source>
        <dbReference type="ARBA" id="ARBA00004496"/>
    </source>
</evidence>
<evidence type="ECO:0000313" key="6">
    <source>
        <dbReference type="EMBL" id="EGG04363.1"/>
    </source>
</evidence>
<dbReference type="HOGENOM" id="CLU_003794_0_1_1"/>
<dbReference type="Proteomes" id="UP000001072">
    <property type="component" value="Unassembled WGS sequence"/>
</dbReference>
<dbReference type="InParanoid" id="F4RTD2"/>
<comment type="subcellular location">
    <subcellularLocation>
        <location evidence="1">Cytoplasm</location>
    </subcellularLocation>
</comment>
<evidence type="ECO:0000256" key="5">
    <source>
        <dbReference type="ARBA" id="ARBA00022927"/>
    </source>
</evidence>
<dbReference type="Gene3D" id="1.25.10.10">
    <property type="entry name" value="Leucine-rich Repeat Variant"/>
    <property type="match status" value="1"/>
</dbReference>
<reference evidence="7" key="1">
    <citation type="journal article" date="2011" name="Proc. Natl. Acad. Sci. U.S.A.">
        <title>Obligate biotrophy features unraveled by the genomic analysis of rust fungi.</title>
        <authorList>
            <person name="Duplessis S."/>
            <person name="Cuomo C.A."/>
            <person name="Lin Y.-C."/>
            <person name="Aerts A."/>
            <person name="Tisserant E."/>
            <person name="Veneault-Fourrey C."/>
            <person name="Joly D.L."/>
            <person name="Hacquard S."/>
            <person name="Amselem J."/>
            <person name="Cantarel B.L."/>
            <person name="Chiu R."/>
            <person name="Coutinho P.M."/>
            <person name="Feau N."/>
            <person name="Field M."/>
            <person name="Frey P."/>
            <person name="Gelhaye E."/>
            <person name="Goldberg J."/>
            <person name="Grabherr M.G."/>
            <person name="Kodira C.D."/>
            <person name="Kohler A."/>
            <person name="Kuees U."/>
            <person name="Lindquist E.A."/>
            <person name="Lucas S.M."/>
            <person name="Mago R."/>
            <person name="Mauceli E."/>
            <person name="Morin E."/>
            <person name="Murat C."/>
            <person name="Pangilinan J.L."/>
            <person name="Park R."/>
            <person name="Pearson M."/>
            <person name="Quesneville H."/>
            <person name="Rouhier N."/>
            <person name="Sakthikumar S."/>
            <person name="Salamov A.A."/>
            <person name="Schmutz J."/>
            <person name="Selles B."/>
            <person name="Shapiro H."/>
            <person name="Tanguay P."/>
            <person name="Tuskan G.A."/>
            <person name="Henrissat B."/>
            <person name="Van de Peer Y."/>
            <person name="Rouze P."/>
            <person name="Ellis J.G."/>
            <person name="Dodds P.N."/>
            <person name="Schein J.E."/>
            <person name="Zhong S."/>
            <person name="Hamelin R.C."/>
            <person name="Grigoriev I.V."/>
            <person name="Szabo L.J."/>
            <person name="Martin F."/>
        </authorList>
    </citation>
    <scope>NUCLEOTIDE SEQUENCE [LARGE SCALE GENOMIC DNA]</scope>
    <source>
        <strain evidence="7">98AG31 / pathotype 3-4-7</strain>
    </source>
</reference>
<gene>
    <name evidence="6" type="ORF">MELLADRAFT_89443</name>
</gene>
<dbReference type="KEGG" id="mlr:MELLADRAFT_89443"/>
<keyword evidence="5" id="KW-0653">Protein transport</keyword>
<evidence type="ECO:0008006" key="8">
    <source>
        <dbReference type="Google" id="ProtNLM"/>
    </source>
</evidence>
<dbReference type="RefSeq" id="XP_007412492.1">
    <property type="nucleotide sequence ID" value="XM_007412430.1"/>
</dbReference>
<dbReference type="InterPro" id="IPR040122">
    <property type="entry name" value="Importin_beta"/>
</dbReference>
<dbReference type="SUPFAM" id="SSF48371">
    <property type="entry name" value="ARM repeat"/>
    <property type="match status" value="1"/>
</dbReference>
<evidence type="ECO:0000256" key="2">
    <source>
        <dbReference type="ARBA" id="ARBA00022448"/>
    </source>
</evidence>
<keyword evidence="4" id="KW-0677">Repeat</keyword>
<keyword evidence="7" id="KW-1185">Reference proteome</keyword>
<protein>
    <recommendedName>
        <fullName evidence="8">Importin N-terminal domain-containing protein</fullName>
    </recommendedName>
</protein>
<evidence type="ECO:0000256" key="4">
    <source>
        <dbReference type="ARBA" id="ARBA00022737"/>
    </source>
</evidence>
<evidence type="ECO:0000313" key="7">
    <source>
        <dbReference type="Proteomes" id="UP000001072"/>
    </source>
</evidence>
<organism evidence="7">
    <name type="scientific">Melampsora larici-populina (strain 98AG31 / pathotype 3-4-7)</name>
    <name type="common">Poplar leaf rust fungus</name>
    <dbReference type="NCBI Taxonomy" id="747676"/>
    <lineage>
        <taxon>Eukaryota</taxon>
        <taxon>Fungi</taxon>
        <taxon>Dikarya</taxon>
        <taxon>Basidiomycota</taxon>
        <taxon>Pucciniomycotina</taxon>
        <taxon>Pucciniomycetes</taxon>
        <taxon>Pucciniales</taxon>
        <taxon>Melampsoraceae</taxon>
        <taxon>Melampsora</taxon>
    </lineage>
</organism>
<dbReference type="EMBL" id="GL883119">
    <property type="protein sequence ID" value="EGG04363.1"/>
    <property type="molecule type" value="Genomic_DNA"/>
</dbReference>
<dbReference type="GeneID" id="18935193"/>
<dbReference type="InterPro" id="IPR011989">
    <property type="entry name" value="ARM-like"/>
</dbReference>
<dbReference type="GO" id="GO:0006606">
    <property type="term" value="P:protein import into nucleus"/>
    <property type="evidence" value="ECO:0007669"/>
    <property type="project" value="InterPro"/>
</dbReference>
<keyword evidence="2" id="KW-0813">Transport</keyword>
<dbReference type="PANTHER" id="PTHR10527">
    <property type="entry name" value="IMPORTIN BETA"/>
    <property type="match status" value="1"/>
</dbReference>
<name>F4RTD2_MELLP</name>
<dbReference type="InterPro" id="IPR016024">
    <property type="entry name" value="ARM-type_fold"/>
</dbReference>